<evidence type="ECO:0000256" key="3">
    <source>
        <dbReference type="ARBA" id="ARBA00023125"/>
    </source>
</evidence>
<feature type="domain" description="HTH merR-type" evidence="5">
    <location>
        <begin position="121"/>
        <end position="190"/>
    </location>
</feature>
<dbReference type="InterPro" id="IPR009061">
    <property type="entry name" value="DNA-bd_dom_put_sf"/>
</dbReference>
<dbReference type="InterPro" id="IPR047057">
    <property type="entry name" value="MerR_fam"/>
</dbReference>
<reference evidence="6 7" key="1">
    <citation type="submission" date="2021-01" db="EMBL/GenBank/DDBJ databases">
        <title>Genomic Encyclopedia of Type Strains, Phase IV (KMG-IV): sequencing the most valuable type-strain genomes for metagenomic binning, comparative biology and taxonomic classification.</title>
        <authorList>
            <person name="Goeker M."/>
        </authorList>
    </citation>
    <scope>NUCLEOTIDE SEQUENCE [LARGE SCALE GENOMIC DNA]</scope>
    <source>
        <strain evidence="6 7">DSM 25540</strain>
    </source>
</reference>
<dbReference type="Pfam" id="PF00376">
    <property type="entry name" value="MerR"/>
    <property type="match status" value="1"/>
</dbReference>
<evidence type="ECO:0000313" key="7">
    <source>
        <dbReference type="Proteomes" id="UP000741863"/>
    </source>
</evidence>
<dbReference type="Gene3D" id="1.10.1660.10">
    <property type="match status" value="2"/>
</dbReference>
<sequence>MKVYKPIEIARIVGVSTSALRHYESWGIVPKPERFENGYRKYTDVHLAYFRCLRAMFPAFGHALTSEVVLDIKNGNQDQAFWRMNKAQADLQYEKMTTDQTLEMLRNPELPLSLKGTIKEEMTIGEVAEITDVLPSSIRHWEKEGLITPKRNLENGYRIYQSTHVRQILLLRTMRKTVFFIDQMREIVQAVEHHSVQKAKQSAEQAREYISERNRLQMNAIYEVIRLCKVINQEDEDDY</sequence>
<dbReference type="InterPro" id="IPR000551">
    <property type="entry name" value="MerR-type_HTH_dom"/>
</dbReference>
<proteinExistence type="predicted"/>
<gene>
    <name evidence="6" type="ORF">JOD17_002286</name>
</gene>
<organism evidence="6 7">
    <name type="scientific">Geomicrobium sediminis</name>
    <dbReference type="NCBI Taxonomy" id="1347788"/>
    <lineage>
        <taxon>Bacteria</taxon>
        <taxon>Bacillati</taxon>
        <taxon>Bacillota</taxon>
        <taxon>Bacilli</taxon>
        <taxon>Bacillales</taxon>
        <taxon>Geomicrobium</taxon>
    </lineage>
</organism>
<dbReference type="RefSeq" id="WP_204697767.1">
    <property type="nucleotide sequence ID" value="NZ_JAFBEC010000006.1"/>
</dbReference>
<keyword evidence="2" id="KW-0805">Transcription regulation</keyword>
<name>A0ABS2PD46_9BACL</name>
<keyword evidence="3 6" id="KW-0238">DNA-binding</keyword>
<evidence type="ECO:0000256" key="2">
    <source>
        <dbReference type="ARBA" id="ARBA00023015"/>
    </source>
</evidence>
<evidence type="ECO:0000256" key="1">
    <source>
        <dbReference type="ARBA" id="ARBA00022491"/>
    </source>
</evidence>
<dbReference type="SMART" id="SM00422">
    <property type="entry name" value="HTH_MERR"/>
    <property type="match status" value="2"/>
</dbReference>
<comment type="caution">
    <text evidence="6">The sequence shown here is derived from an EMBL/GenBank/DDBJ whole genome shotgun (WGS) entry which is preliminary data.</text>
</comment>
<evidence type="ECO:0000259" key="5">
    <source>
        <dbReference type="PROSITE" id="PS50937"/>
    </source>
</evidence>
<dbReference type="PANTHER" id="PTHR30204">
    <property type="entry name" value="REDOX-CYCLING DRUG-SENSING TRANSCRIPTIONAL ACTIVATOR SOXR"/>
    <property type="match status" value="1"/>
</dbReference>
<keyword evidence="7" id="KW-1185">Reference proteome</keyword>
<keyword evidence="4" id="KW-0804">Transcription</keyword>
<evidence type="ECO:0000256" key="4">
    <source>
        <dbReference type="ARBA" id="ARBA00023163"/>
    </source>
</evidence>
<dbReference type="GO" id="GO:0003677">
    <property type="term" value="F:DNA binding"/>
    <property type="evidence" value="ECO:0007669"/>
    <property type="project" value="UniProtKB-KW"/>
</dbReference>
<keyword evidence="1" id="KW-0678">Repressor</keyword>
<feature type="domain" description="HTH merR-type" evidence="5">
    <location>
        <begin position="3"/>
        <end position="57"/>
    </location>
</feature>
<evidence type="ECO:0000313" key="6">
    <source>
        <dbReference type="EMBL" id="MBM7633192.1"/>
    </source>
</evidence>
<protein>
    <submittedName>
        <fullName evidence="6">DNA-binding transcriptional MerR regulator</fullName>
    </submittedName>
</protein>
<dbReference type="Proteomes" id="UP000741863">
    <property type="component" value="Unassembled WGS sequence"/>
</dbReference>
<dbReference type="EMBL" id="JAFBEC010000006">
    <property type="protein sequence ID" value="MBM7633192.1"/>
    <property type="molecule type" value="Genomic_DNA"/>
</dbReference>
<accession>A0ABS2PD46</accession>
<dbReference type="PROSITE" id="PS50937">
    <property type="entry name" value="HTH_MERR_2"/>
    <property type="match status" value="2"/>
</dbReference>
<dbReference type="PANTHER" id="PTHR30204:SF69">
    <property type="entry name" value="MERR-FAMILY TRANSCRIPTIONAL REGULATOR"/>
    <property type="match status" value="1"/>
</dbReference>
<dbReference type="Pfam" id="PF13411">
    <property type="entry name" value="MerR_1"/>
    <property type="match status" value="1"/>
</dbReference>
<dbReference type="SUPFAM" id="SSF46955">
    <property type="entry name" value="Putative DNA-binding domain"/>
    <property type="match status" value="2"/>
</dbReference>